<feature type="region of interest" description="Disordered" evidence="7">
    <location>
        <begin position="291"/>
        <end position="345"/>
    </location>
</feature>
<evidence type="ECO:0000256" key="4">
    <source>
        <dbReference type="ARBA" id="ARBA00023125"/>
    </source>
</evidence>
<dbReference type="Proteomes" id="UP000799444">
    <property type="component" value="Unassembled WGS sequence"/>
</dbReference>
<reference evidence="8" key="1">
    <citation type="journal article" date="2020" name="Stud. Mycol.">
        <title>101 Dothideomycetes genomes: a test case for predicting lifestyles and emergence of pathogens.</title>
        <authorList>
            <person name="Haridas S."/>
            <person name="Albert R."/>
            <person name="Binder M."/>
            <person name="Bloem J."/>
            <person name="Labutti K."/>
            <person name="Salamov A."/>
            <person name="Andreopoulos B."/>
            <person name="Baker S."/>
            <person name="Barry K."/>
            <person name="Bills G."/>
            <person name="Bluhm B."/>
            <person name="Cannon C."/>
            <person name="Castanera R."/>
            <person name="Culley D."/>
            <person name="Daum C."/>
            <person name="Ezra D."/>
            <person name="Gonzalez J."/>
            <person name="Henrissat B."/>
            <person name="Kuo A."/>
            <person name="Liang C."/>
            <person name="Lipzen A."/>
            <person name="Lutzoni F."/>
            <person name="Magnuson J."/>
            <person name="Mondo S."/>
            <person name="Nolan M."/>
            <person name="Ohm R."/>
            <person name="Pangilinan J."/>
            <person name="Park H.-J."/>
            <person name="Ramirez L."/>
            <person name="Alfaro M."/>
            <person name="Sun H."/>
            <person name="Tritt A."/>
            <person name="Yoshinaga Y."/>
            <person name="Zwiers L.-H."/>
            <person name="Turgeon B."/>
            <person name="Goodwin S."/>
            <person name="Spatafora J."/>
            <person name="Crous P."/>
            <person name="Grigoriev I."/>
        </authorList>
    </citation>
    <scope>NUCLEOTIDE SEQUENCE</scope>
    <source>
        <strain evidence="8">CBS 125425</strain>
    </source>
</reference>
<proteinExistence type="inferred from homology"/>
<gene>
    <name evidence="8" type="ORF">EJ04DRAFT_442397</name>
</gene>
<dbReference type="InterPro" id="IPR011039">
    <property type="entry name" value="TFIIF_interaction"/>
</dbReference>
<protein>
    <submittedName>
        <fullName evidence="8">Rap30/74 interaction domain-containing protein</fullName>
    </submittedName>
</protein>
<organism evidence="8 9">
    <name type="scientific">Polyplosphaeria fusca</name>
    <dbReference type="NCBI Taxonomy" id="682080"/>
    <lineage>
        <taxon>Eukaryota</taxon>
        <taxon>Fungi</taxon>
        <taxon>Dikarya</taxon>
        <taxon>Ascomycota</taxon>
        <taxon>Pezizomycotina</taxon>
        <taxon>Dothideomycetes</taxon>
        <taxon>Pleosporomycetidae</taxon>
        <taxon>Pleosporales</taxon>
        <taxon>Tetraplosphaeriaceae</taxon>
        <taxon>Polyplosphaeria</taxon>
    </lineage>
</organism>
<accession>A0A9P4V084</accession>
<feature type="region of interest" description="Disordered" evidence="7">
    <location>
        <begin position="1"/>
        <end position="55"/>
    </location>
</feature>
<feature type="compositionally biased region" description="Acidic residues" evidence="7">
    <location>
        <begin position="125"/>
        <end position="136"/>
    </location>
</feature>
<keyword evidence="4" id="KW-0238">DNA-binding</keyword>
<comment type="similarity">
    <text evidence="2">Belongs to the TFIIF alpha subunit family.</text>
</comment>
<feature type="region of interest" description="Disordered" evidence="7">
    <location>
        <begin position="418"/>
        <end position="601"/>
    </location>
</feature>
<dbReference type="OrthoDB" id="76676at2759"/>
<feature type="compositionally biased region" description="Polar residues" evidence="7">
    <location>
        <begin position="474"/>
        <end position="484"/>
    </location>
</feature>
<evidence type="ECO:0000256" key="7">
    <source>
        <dbReference type="SAM" id="MobiDB-lite"/>
    </source>
</evidence>
<feature type="compositionally biased region" description="Polar residues" evidence="7">
    <location>
        <begin position="501"/>
        <end position="510"/>
    </location>
</feature>
<evidence type="ECO:0000313" key="8">
    <source>
        <dbReference type="EMBL" id="KAF2731788.1"/>
    </source>
</evidence>
<comment type="caution">
    <text evidence="8">The sequence shown here is derived from an EMBL/GenBank/DDBJ whole genome shotgun (WGS) entry which is preliminary data.</text>
</comment>
<feature type="compositionally biased region" description="Low complexity" evidence="7">
    <location>
        <begin position="1"/>
        <end position="12"/>
    </location>
</feature>
<dbReference type="SUPFAM" id="SSF50916">
    <property type="entry name" value="Rap30/74 interaction domains"/>
    <property type="match status" value="1"/>
</dbReference>
<evidence type="ECO:0000256" key="1">
    <source>
        <dbReference type="ARBA" id="ARBA00004123"/>
    </source>
</evidence>
<dbReference type="InterPro" id="IPR008851">
    <property type="entry name" value="TFIIF-alpha"/>
</dbReference>
<name>A0A9P4V084_9PLEO</name>
<feature type="compositionally biased region" description="Polar residues" evidence="7">
    <location>
        <begin position="563"/>
        <end position="594"/>
    </location>
</feature>
<evidence type="ECO:0000256" key="2">
    <source>
        <dbReference type="ARBA" id="ARBA00005249"/>
    </source>
</evidence>
<feature type="compositionally biased region" description="Basic and acidic residues" evidence="7">
    <location>
        <begin position="174"/>
        <end position="186"/>
    </location>
</feature>
<dbReference type="PANTHER" id="PTHR13011">
    <property type="entry name" value="TFIIF-ALPHA"/>
    <property type="match status" value="1"/>
</dbReference>
<dbReference type="GO" id="GO:0006367">
    <property type="term" value="P:transcription initiation at RNA polymerase II promoter"/>
    <property type="evidence" value="ECO:0007669"/>
    <property type="project" value="InterPro"/>
</dbReference>
<dbReference type="GO" id="GO:0003677">
    <property type="term" value="F:DNA binding"/>
    <property type="evidence" value="ECO:0007669"/>
    <property type="project" value="UniProtKB-KW"/>
</dbReference>
<feature type="compositionally biased region" description="Basic and acidic residues" evidence="7">
    <location>
        <begin position="325"/>
        <end position="337"/>
    </location>
</feature>
<dbReference type="PANTHER" id="PTHR13011:SF0">
    <property type="entry name" value="GENERAL TRANSCRIPTION FACTOR IIF SUBUNIT 1"/>
    <property type="match status" value="1"/>
</dbReference>
<dbReference type="GO" id="GO:0032968">
    <property type="term" value="P:positive regulation of transcription elongation by RNA polymerase II"/>
    <property type="evidence" value="ECO:0007669"/>
    <property type="project" value="InterPro"/>
</dbReference>
<evidence type="ECO:0000313" key="9">
    <source>
        <dbReference type="Proteomes" id="UP000799444"/>
    </source>
</evidence>
<comment type="subcellular location">
    <subcellularLocation>
        <location evidence="1">Nucleus</location>
    </subcellularLocation>
</comment>
<feature type="compositionally biased region" description="Low complexity" evidence="7">
    <location>
        <begin position="430"/>
        <end position="439"/>
    </location>
</feature>
<keyword evidence="5" id="KW-0804">Transcription</keyword>
<dbReference type="EMBL" id="ML996189">
    <property type="protein sequence ID" value="KAF2731788.1"/>
    <property type="molecule type" value="Genomic_DNA"/>
</dbReference>
<feature type="compositionally biased region" description="Polar residues" evidence="7">
    <location>
        <begin position="529"/>
        <end position="550"/>
    </location>
</feature>
<feature type="region of interest" description="Disordered" evidence="7">
    <location>
        <begin position="111"/>
        <end position="142"/>
    </location>
</feature>
<keyword evidence="9" id="KW-1185">Reference proteome</keyword>
<evidence type="ECO:0000256" key="6">
    <source>
        <dbReference type="ARBA" id="ARBA00023242"/>
    </source>
</evidence>
<keyword evidence="3" id="KW-0805">Transcription regulation</keyword>
<feature type="compositionally biased region" description="Basic and acidic residues" evidence="7">
    <location>
        <begin position="447"/>
        <end position="459"/>
    </location>
</feature>
<evidence type="ECO:0000256" key="3">
    <source>
        <dbReference type="ARBA" id="ARBA00023015"/>
    </source>
</evidence>
<dbReference type="GO" id="GO:0016251">
    <property type="term" value="F:RNA polymerase II general transcription initiation factor activity"/>
    <property type="evidence" value="ECO:0007669"/>
    <property type="project" value="TreeGrafter"/>
</dbReference>
<dbReference type="AlphaFoldDB" id="A0A9P4V084"/>
<evidence type="ECO:0000256" key="5">
    <source>
        <dbReference type="ARBA" id="ARBA00023163"/>
    </source>
</evidence>
<feature type="region of interest" description="Disordered" evidence="7">
    <location>
        <begin position="160"/>
        <end position="186"/>
    </location>
</feature>
<dbReference type="GO" id="GO:0001096">
    <property type="term" value="F:TFIIF-class transcription factor complex binding"/>
    <property type="evidence" value="ECO:0007669"/>
    <property type="project" value="TreeGrafter"/>
</dbReference>
<sequence>MSTQQPSTQQPRPRGRRRPPADPLRKPIRPLSTISKPVQPSLHADPRSAAGDQGISLAEARQEFARQGAISLPITVSRKDLREYRAHVMRLQSSRGRIDIQDETQFPTPIRLHRRDPRAPPSGAVDEEETVEDIEESKERERMEIQREERRQIREANQAQIAPALKKKGKAFQKHTEQKYRPDDTPEAEKRRLLRYEETLPWCLEDWENRSTWVGSYEAELSDAHVMLTTAYEKGQDVIHMVPLERWYKFTAKNKFVKTNTAEEAEAMIKRAAKSQPSFLAEREKRLIKREQDEAAYNRGESHAGRLRARIGGGDDDEGAGPRRRGADDVPRVKREADADDIDFNMEEDFADDEEGLNGLFEGDEADIKDATERLKRDQLAAAAFDLRTEGDVYRQEEAEREEKELAKQLEKSLRKTLIKKEKNYDYESSDSNPYSSSSEDSEDEEELKRREEEARKAAEQNGVPADGDKVPSGASTKGANTPSGVHKAVDINKKKRPGSPNLSDASGNESARKKHKTKHLDPSRKSHLSQSGRGAASGSDSEMTDASNAKKNKQKLKIKMNPSVSGSPNGSRAGSPAASQLNGSRAGSPSALDSATAPKLMPTPLEVYKMLPKEGAPIQQTIKMFRGRIDKTNMKQFITMVKRIAVYDQERHWLTPRPDPPAE</sequence>
<dbReference type="GO" id="GO:0005674">
    <property type="term" value="C:transcription factor TFIIF complex"/>
    <property type="evidence" value="ECO:0007669"/>
    <property type="project" value="TreeGrafter"/>
</dbReference>
<keyword evidence="6" id="KW-0539">Nucleus</keyword>